<evidence type="ECO:0000313" key="3">
    <source>
        <dbReference type="EMBL" id="ROP45726.1"/>
    </source>
</evidence>
<proteinExistence type="predicted"/>
<dbReference type="OrthoDB" id="3530682at2"/>
<evidence type="ECO:0008006" key="5">
    <source>
        <dbReference type="Google" id="ProtNLM"/>
    </source>
</evidence>
<accession>A0A3N1HTK0</accession>
<keyword evidence="1" id="KW-0812">Transmembrane</keyword>
<evidence type="ECO:0000313" key="4">
    <source>
        <dbReference type="Proteomes" id="UP000276232"/>
    </source>
</evidence>
<keyword evidence="2" id="KW-0732">Signal</keyword>
<reference evidence="3 4" key="1">
    <citation type="journal article" date="2015" name="Stand. Genomic Sci.">
        <title>Genomic Encyclopedia of Bacterial and Archaeal Type Strains, Phase III: the genomes of soil and plant-associated and newly described type strains.</title>
        <authorList>
            <person name="Whitman W.B."/>
            <person name="Woyke T."/>
            <person name="Klenk H.P."/>
            <person name="Zhou Y."/>
            <person name="Lilburn T.G."/>
            <person name="Beck B.J."/>
            <person name="De Vos P."/>
            <person name="Vandamme P."/>
            <person name="Eisen J.A."/>
            <person name="Garrity G."/>
            <person name="Hugenholtz P."/>
            <person name="Kyrpides N.C."/>
        </authorList>
    </citation>
    <scope>NUCLEOTIDE SEQUENCE [LARGE SCALE GENOMIC DNA]</scope>
    <source>
        <strain evidence="3 4">CECT 7306</strain>
    </source>
</reference>
<dbReference type="EMBL" id="RJKN01000001">
    <property type="protein sequence ID" value="ROP45726.1"/>
    <property type="molecule type" value="Genomic_DNA"/>
</dbReference>
<organism evidence="3 4">
    <name type="scientific">Pseudokineococcus lusitanus</name>
    <dbReference type="NCBI Taxonomy" id="763993"/>
    <lineage>
        <taxon>Bacteria</taxon>
        <taxon>Bacillati</taxon>
        <taxon>Actinomycetota</taxon>
        <taxon>Actinomycetes</taxon>
        <taxon>Kineosporiales</taxon>
        <taxon>Kineosporiaceae</taxon>
        <taxon>Pseudokineococcus</taxon>
    </lineage>
</organism>
<evidence type="ECO:0000256" key="2">
    <source>
        <dbReference type="SAM" id="SignalP"/>
    </source>
</evidence>
<dbReference type="NCBIfam" id="NF040672">
    <property type="entry name" value="SCO2322_fam"/>
    <property type="match status" value="1"/>
</dbReference>
<protein>
    <recommendedName>
        <fullName evidence="5">MYXO-CTERM domain-containing protein</fullName>
    </recommendedName>
</protein>
<feature type="chain" id="PRO_5038705962" description="MYXO-CTERM domain-containing protein" evidence="2">
    <location>
        <begin position="33"/>
        <end position="261"/>
    </location>
</feature>
<keyword evidence="1" id="KW-0472">Membrane</keyword>
<dbReference type="RefSeq" id="WP_123378442.1">
    <property type="nucleotide sequence ID" value="NZ_RJKN01000001.1"/>
</dbReference>
<name>A0A3N1HTK0_9ACTN</name>
<dbReference type="InParanoid" id="A0A3N1HTK0"/>
<gene>
    <name evidence="3" type="ORF">EDC03_0331</name>
</gene>
<comment type="caution">
    <text evidence="3">The sequence shown here is derived from an EMBL/GenBank/DDBJ whole genome shotgun (WGS) entry which is preliminary data.</text>
</comment>
<dbReference type="AlphaFoldDB" id="A0A3N1HTK0"/>
<keyword evidence="4" id="KW-1185">Reference proteome</keyword>
<evidence type="ECO:0000256" key="1">
    <source>
        <dbReference type="SAM" id="Phobius"/>
    </source>
</evidence>
<sequence>MHDDRGALLPTAPPARPLPTSLAALAAATALAVLPLAPATATTAPADAGATTYWGSFLVEDGAWAFAPVGPSGRPAVDGTVEGLRLATVADDAEPRPPRDLPSFDALCGDVAPAADQVRVGVVVDAGRPADLVALPGAGTPPDAPRGACAQVPEGSVVTAALEDVADLRVEGGVLCAVDGLPREVCQPAVDLPDAAAAPDEPVAVVLGRAPAVADAGPADEPSPLAGPLGLAGALAAALALSAGVAVAARSLLRRRAAARR</sequence>
<dbReference type="InterPro" id="IPR047703">
    <property type="entry name" value="SCO2322-like"/>
</dbReference>
<feature type="transmembrane region" description="Helical" evidence="1">
    <location>
        <begin position="229"/>
        <end position="253"/>
    </location>
</feature>
<feature type="signal peptide" evidence="2">
    <location>
        <begin position="1"/>
        <end position="32"/>
    </location>
</feature>
<dbReference type="Proteomes" id="UP000276232">
    <property type="component" value="Unassembled WGS sequence"/>
</dbReference>
<keyword evidence="1" id="KW-1133">Transmembrane helix</keyword>